<keyword evidence="8" id="KW-1185">Reference proteome</keyword>
<evidence type="ECO:0000256" key="6">
    <source>
        <dbReference type="SAM" id="Phobius"/>
    </source>
</evidence>
<dbReference type="PANTHER" id="PTHR33545:SF5">
    <property type="entry name" value="UPF0750 MEMBRANE PROTEIN YITT"/>
    <property type="match status" value="1"/>
</dbReference>
<dbReference type="PANTHER" id="PTHR33545">
    <property type="entry name" value="UPF0750 MEMBRANE PROTEIN YITT-RELATED"/>
    <property type="match status" value="1"/>
</dbReference>
<evidence type="ECO:0000256" key="2">
    <source>
        <dbReference type="ARBA" id="ARBA00022475"/>
    </source>
</evidence>
<feature type="transmembrane region" description="Helical" evidence="6">
    <location>
        <begin position="157"/>
        <end position="175"/>
    </location>
</feature>
<keyword evidence="3 6" id="KW-0812">Transmembrane</keyword>
<evidence type="ECO:0000256" key="5">
    <source>
        <dbReference type="ARBA" id="ARBA00023136"/>
    </source>
</evidence>
<dbReference type="OrthoDB" id="3296441at2"/>
<sequence length="185" mass="19701">MLVGSLFVGLAVVFFKHTGLLIGGTAGLALLTHYASGFNFGLLYFLINLPFYVFAVRAMGWVFTIKTFCAVGLLSAYAEVLPRVITLDALHPAFGAVMGGLLAGTGLLMLIRHHASLGGVGVMAIWLQRNRGWRAGKVQMVADFLILAAALPWVPVPLVALSVLGALALNLVIAINHRPGRYFGV</sequence>
<dbReference type="InterPro" id="IPR003740">
    <property type="entry name" value="YitT"/>
</dbReference>
<accession>A0A4S4AUE6</accession>
<evidence type="ECO:0000313" key="7">
    <source>
        <dbReference type="EMBL" id="THF63536.1"/>
    </source>
</evidence>
<keyword evidence="5 6" id="KW-0472">Membrane</keyword>
<keyword evidence="4 6" id="KW-1133">Transmembrane helix</keyword>
<dbReference type="InterPro" id="IPR051461">
    <property type="entry name" value="UPF0750_membrane"/>
</dbReference>
<dbReference type="AlphaFoldDB" id="A0A4S4AUE6"/>
<feature type="transmembrane region" description="Helical" evidence="6">
    <location>
        <begin position="58"/>
        <end position="78"/>
    </location>
</feature>
<proteinExistence type="predicted"/>
<evidence type="ECO:0000256" key="3">
    <source>
        <dbReference type="ARBA" id="ARBA00022692"/>
    </source>
</evidence>
<dbReference type="Pfam" id="PF02588">
    <property type="entry name" value="YitT_membrane"/>
    <property type="match status" value="1"/>
</dbReference>
<name>A0A4S4AUE6_9RHOO</name>
<protein>
    <submittedName>
        <fullName evidence="7">YitT family protein</fullName>
    </submittedName>
</protein>
<gene>
    <name evidence="7" type="ORF">E6O51_04390</name>
</gene>
<keyword evidence="2" id="KW-1003">Cell membrane</keyword>
<evidence type="ECO:0000313" key="8">
    <source>
        <dbReference type="Proteomes" id="UP000307956"/>
    </source>
</evidence>
<organism evidence="7 8">
    <name type="scientific">Pseudothauera rhizosphaerae</name>
    <dbReference type="NCBI Taxonomy" id="2565932"/>
    <lineage>
        <taxon>Bacteria</taxon>
        <taxon>Pseudomonadati</taxon>
        <taxon>Pseudomonadota</taxon>
        <taxon>Betaproteobacteria</taxon>
        <taxon>Rhodocyclales</taxon>
        <taxon>Zoogloeaceae</taxon>
        <taxon>Pseudothauera</taxon>
    </lineage>
</organism>
<dbReference type="GO" id="GO:0005886">
    <property type="term" value="C:plasma membrane"/>
    <property type="evidence" value="ECO:0007669"/>
    <property type="project" value="UniProtKB-SubCell"/>
</dbReference>
<comment type="subcellular location">
    <subcellularLocation>
        <location evidence="1">Cell membrane</location>
        <topology evidence="1">Multi-pass membrane protein</topology>
    </subcellularLocation>
</comment>
<feature type="transmembrane region" description="Helical" evidence="6">
    <location>
        <begin position="90"/>
        <end position="111"/>
    </location>
</feature>
<dbReference type="Proteomes" id="UP000307956">
    <property type="component" value="Unassembled WGS sequence"/>
</dbReference>
<dbReference type="EMBL" id="SSOD01000003">
    <property type="protein sequence ID" value="THF63536.1"/>
    <property type="molecule type" value="Genomic_DNA"/>
</dbReference>
<evidence type="ECO:0000256" key="4">
    <source>
        <dbReference type="ARBA" id="ARBA00022989"/>
    </source>
</evidence>
<evidence type="ECO:0000256" key="1">
    <source>
        <dbReference type="ARBA" id="ARBA00004651"/>
    </source>
</evidence>
<reference evidence="7 8" key="1">
    <citation type="submission" date="2019-04" db="EMBL/GenBank/DDBJ databases">
        <title>Azoarcus rhizosphaerae sp. nov. isolated from rhizosphere of Ficus religiosa.</title>
        <authorList>
            <person name="Lin S.-Y."/>
            <person name="Hameed A."/>
            <person name="Hsu Y.-H."/>
            <person name="Young C.-C."/>
        </authorList>
    </citation>
    <scope>NUCLEOTIDE SEQUENCE [LARGE SCALE GENOMIC DNA]</scope>
    <source>
        <strain evidence="7 8">CC-YHH848</strain>
    </source>
</reference>
<comment type="caution">
    <text evidence="7">The sequence shown here is derived from an EMBL/GenBank/DDBJ whole genome shotgun (WGS) entry which is preliminary data.</text>
</comment>